<evidence type="ECO:0000256" key="8">
    <source>
        <dbReference type="SAM" id="MobiDB-lite"/>
    </source>
</evidence>
<comment type="subcellular location">
    <subcellularLocation>
        <location evidence="1">Nucleus</location>
    </subcellularLocation>
</comment>
<feature type="compositionally biased region" description="Polar residues" evidence="8">
    <location>
        <begin position="312"/>
        <end position="334"/>
    </location>
</feature>
<dbReference type="InterPro" id="IPR036864">
    <property type="entry name" value="Zn2-C6_fun-type_DNA-bd_sf"/>
</dbReference>
<evidence type="ECO:0000259" key="9">
    <source>
        <dbReference type="PROSITE" id="PS50048"/>
    </source>
</evidence>
<keyword evidence="3" id="KW-0862">Zinc</keyword>
<keyword evidence="7" id="KW-0539">Nucleus</keyword>
<reference evidence="10 11" key="1">
    <citation type="journal article" date="2018" name="Mol. Biol. Evol.">
        <title>Broad Genomic Sampling Reveals a Smut Pathogenic Ancestry of the Fungal Clade Ustilaginomycotina.</title>
        <authorList>
            <person name="Kijpornyongpan T."/>
            <person name="Mondo S.J."/>
            <person name="Barry K."/>
            <person name="Sandor L."/>
            <person name="Lee J."/>
            <person name="Lipzen A."/>
            <person name="Pangilinan J."/>
            <person name="LaButti K."/>
            <person name="Hainaut M."/>
            <person name="Henrissat B."/>
            <person name="Grigoriev I.V."/>
            <person name="Spatafora J.W."/>
            <person name="Aime M.C."/>
        </authorList>
    </citation>
    <scope>NUCLEOTIDE SEQUENCE [LARGE SCALE GENOMIC DNA]</scope>
    <source>
        <strain evidence="10 11">MCA 5214</strain>
    </source>
</reference>
<dbReference type="InterPro" id="IPR051615">
    <property type="entry name" value="Transcr_Regulatory_Elem"/>
</dbReference>
<dbReference type="PANTHER" id="PTHR31313:SF81">
    <property type="entry name" value="TY1 ENHANCER ACTIVATOR"/>
    <property type="match status" value="1"/>
</dbReference>
<dbReference type="PROSITE" id="PS50048">
    <property type="entry name" value="ZN2_CY6_FUNGAL_2"/>
    <property type="match status" value="1"/>
</dbReference>
<organism evidence="10 11">
    <name type="scientific">Jaminaea rosea</name>
    <dbReference type="NCBI Taxonomy" id="1569628"/>
    <lineage>
        <taxon>Eukaryota</taxon>
        <taxon>Fungi</taxon>
        <taxon>Dikarya</taxon>
        <taxon>Basidiomycota</taxon>
        <taxon>Ustilaginomycotina</taxon>
        <taxon>Exobasidiomycetes</taxon>
        <taxon>Microstromatales</taxon>
        <taxon>Microstromatales incertae sedis</taxon>
        <taxon>Jaminaea</taxon>
    </lineage>
</organism>
<evidence type="ECO:0000313" key="11">
    <source>
        <dbReference type="Proteomes" id="UP000245884"/>
    </source>
</evidence>
<dbReference type="SMART" id="SM00066">
    <property type="entry name" value="GAL4"/>
    <property type="match status" value="1"/>
</dbReference>
<dbReference type="RefSeq" id="XP_025362890.1">
    <property type="nucleotide sequence ID" value="XM_025503488.1"/>
</dbReference>
<evidence type="ECO:0000256" key="4">
    <source>
        <dbReference type="ARBA" id="ARBA00023015"/>
    </source>
</evidence>
<sequence length="424" mass="46124">MSEQRVRCGTSSSRGADGEVAGVLVGDDAAAAQTARWQRSSSRKLFIVIDLVVGNLSASVSQSLIRTTTTTIRPPRIKVKSDRDGACVRSRLTSSPPRAFYEGMSAGQLHASTYPNLSYAPTASFDMARSRVTLSSAGPAAASARPNGLRVLPLRRAVDAEQTWHSHSHHAHSSGPASDSADLLPVASSFRTKQRRQPVACEPCRASKRKCSGGVPCDSCSRRSNKNIVCRYDFGAKMRNADRERVKQLNMKSNRAPAVGPLRSARRTKRASEKEGEMDWSARITPFPAVMTDVVNTETGKRPLADDDTMDLSRSQSGGHRYTTRSSVRASMTGTAAADSGVTELQFCGEDGSEMLAEGDQAVYDKAESTSDTTSCSEVRGAVSLVSRSYGTDQLFRNSIVIKHRRERFDRRVWLRYPMGGYAT</sequence>
<keyword evidence="5" id="KW-0238">DNA-binding</keyword>
<feature type="domain" description="Zn(2)-C6 fungal-type" evidence="9">
    <location>
        <begin position="200"/>
        <end position="232"/>
    </location>
</feature>
<dbReference type="EMBL" id="KZ819665">
    <property type="protein sequence ID" value="PWN28278.1"/>
    <property type="molecule type" value="Genomic_DNA"/>
</dbReference>
<dbReference type="Gene3D" id="4.10.240.10">
    <property type="entry name" value="Zn(2)-C6 fungal-type DNA-binding domain"/>
    <property type="match status" value="1"/>
</dbReference>
<dbReference type="GeneID" id="37025311"/>
<dbReference type="PANTHER" id="PTHR31313">
    <property type="entry name" value="TY1 ENHANCER ACTIVATOR"/>
    <property type="match status" value="1"/>
</dbReference>
<evidence type="ECO:0000256" key="2">
    <source>
        <dbReference type="ARBA" id="ARBA00022723"/>
    </source>
</evidence>
<name>A0A316UU02_9BASI</name>
<dbReference type="AlphaFoldDB" id="A0A316UU02"/>
<evidence type="ECO:0000256" key="1">
    <source>
        <dbReference type="ARBA" id="ARBA00004123"/>
    </source>
</evidence>
<dbReference type="Pfam" id="PF00172">
    <property type="entry name" value="Zn_clus"/>
    <property type="match status" value="1"/>
</dbReference>
<feature type="region of interest" description="Disordered" evidence="8">
    <location>
        <begin position="161"/>
        <end position="181"/>
    </location>
</feature>
<dbReference type="GO" id="GO:0003677">
    <property type="term" value="F:DNA binding"/>
    <property type="evidence" value="ECO:0007669"/>
    <property type="project" value="UniProtKB-KW"/>
</dbReference>
<evidence type="ECO:0000256" key="7">
    <source>
        <dbReference type="ARBA" id="ARBA00023242"/>
    </source>
</evidence>
<dbReference type="SUPFAM" id="SSF57701">
    <property type="entry name" value="Zn2/Cys6 DNA-binding domain"/>
    <property type="match status" value="1"/>
</dbReference>
<evidence type="ECO:0000256" key="3">
    <source>
        <dbReference type="ARBA" id="ARBA00022833"/>
    </source>
</evidence>
<dbReference type="OrthoDB" id="9986881at2759"/>
<keyword evidence="6" id="KW-0804">Transcription</keyword>
<evidence type="ECO:0000313" key="10">
    <source>
        <dbReference type="EMBL" id="PWN28278.1"/>
    </source>
</evidence>
<evidence type="ECO:0000256" key="5">
    <source>
        <dbReference type="ARBA" id="ARBA00023125"/>
    </source>
</evidence>
<keyword evidence="2" id="KW-0479">Metal-binding</keyword>
<dbReference type="Proteomes" id="UP000245884">
    <property type="component" value="Unassembled WGS sequence"/>
</dbReference>
<dbReference type="InterPro" id="IPR001138">
    <property type="entry name" value="Zn2Cys6_DnaBD"/>
</dbReference>
<accession>A0A316UU02</accession>
<dbReference type="CDD" id="cd00067">
    <property type="entry name" value="GAL4"/>
    <property type="match status" value="1"/>
</dbReference>
<protein>
    <recommendedName>
        <fullName evidence="9">Zn(2)-C6 fungal-type domain-containing protein</fullName>
    </recommendedName>
</protein>
<evidence type="ECO:0000256" key="6">
    <source>
        <dbReference type="ARBA" id="ARBA00023163"/>
    </source>
</evidence>
<feature type="region of interest" description="Disordered" evidence="8">
    <location>
        <begin position="300"/>
        <end position="336"/>
    </location>
</feature>
<dbReference type="GO" id="GO:0000981">
    <property type="term" value="F:DNA-binding transcription factor activity, RNA polymerase II-specific"/>
    <property type="evidence" value="ECO:0007669"/>
    <property type="project" value="InterPro"/>
</dbReference>
<keyword evidence="4" id="KW-0805">Transcription regulation</keyword>
<dbReference type="GO" id="GO:0005634">
    <property type="term" value="C:nucleus"/>
    <property type="evidence" value="ECO:0007669"/>
    <property type="project" value="UniProtKB-SubCell"/>
</dbReference>
<keyword evidence="11" id="KW-1185">Reference proteome</keyword>
<gene>
    <name evidence="10" type="ORF">BDZ90DRAFT_144125</name>
</gene>
<dbReference type="GO" id="GO:0008270">
    <property type="term" value="F:zinc ion binding"/>
    <property type="evidence" value="ECO:0007669"/>
    <property type="project" value="InterPro"/>
</dbReference>
<feature type="region of interest" description="Disordered" evidence="8">
    <location>
        <begin position="258"/>
        <end position="278"/>
    </location>
</feature>
<proteinExistence type="predicted"/>